<reference evidence="3" key="1">
    <citation type="submission" date="2016-10" db="EMBL/GenBank/DDBJ databases">
        <authorList>
            <person name="Varghese N."/>
            <person name="Submissions S."/>
        </authorList>
    </citation>
    <scope>NUCLEOTIDE SEQUENCE [LARGE SCALE GENOMIC DNA]</scope>
    <source>
        <strain evidence="3">DSM 22703</strain>
    </source>
</reference>
<dbReference type="STRING" id="279824.SAMN03080617_04216"/>
<keyword evidence="3" id="KW-1185">Reference proteome</keyword>
<evidence type="ECO:0000313" key="2">
    <source>
        <dbReference type="EMBL" id="SDA96366.1"/>
    </source>
</evidence>
<dbReference type="EMBL" id="FMXE01000050">
    <property type="protein sequence ID" value="SDA96366.1"/>
    <property type="molecule type" value="Genomic_DNA"/>
</dbReference>
<dbReference type="AlphaFoldDB" id="A0A1G5ZPE0"/>
<organism evidence="2 3">
    <name type="scientific">Algoriphagus alkaliphilus</name>
    <dbReference type="NCBI Taxonomy" id="279824"/>
    <lineage>
        <taxon>Bacteria</taxon>
        <taxon>Pseudomonadati</taxon>
        <taxon>Bacteroidota</taxon>
        <taxon>Cytophagia</taxon>
        <taxon>Cytophagales</taxon>
        <taxon>Cyclobacteriaceae</taxon>
        <taxon>Algoriphagus</taxon>
    </lineage>
</organism>
<accession>A0A1G5ZPE0</accession>
<protein>
    <submittedName>
        <fullName evidence="2">Uncharacterized protein</fullName>
    </submittedName>
</protein>
<name>A0A1G5ZPE0_9BACT</name>
<feature type="transmembrane region" description="Helical" evidence="1">
    <location>
        <begin position="253"/>
        <end position="270"/>
    </location>
</feature>
<feature type="transmembrane region" description="Helical" evidence="1">
    <location>
        <begin position="86"/>
        <end position="104"/>
    </location>
</feature>
<feature type="transmembrane region" description="Helical" evidence="1">
    <location>
        <begin position="145"/>
        <end position="172"/>
    </location>
</feature>
<feature type="transmembrane region" description="Helical" evidence="1">
    <location>
        <begin position="313"/>
        <end position="330"/>
    </location>
</feature>
<feature type="transmembrane region" description="Helical" evidence="1">
    <location>
        <begin position="214"/>
        <end position="233"/>
    </location>
</feature>
<proteinExistence type="predicted"/>
<sequence>MQDLLYPNLIWLLFALVYFVIPGWDFGYPHEDYIIYSRIAYYNDRFGVENTQTFYNIISNPGKIEVYHYAELWLSSLFKRINGLSFIPNLILISYPLMSYFLFLGINDLLKNQTKFHGFLVTCLILLVFNPYDEVLRFFDIGLPLVGFSSLIFNLKTLFILPPIILAFKGIIDDNPNYFLISIFSLFYPLIIPVLFIGLGLYEFFIGKRNKRNILIIIGFLGLFGFFSTFFRLSGTEINFNYFFDINVVSKMIWIAFIVPGLLLSVPIYYLDKNFRERTIDFLFFTFFVFITGAFFYILLFENIDSNQMFRNISSAVFSILLGIGIFYSFKYNKKFAFLLLFLYCFPITFNVFLPKSIKVSEEIVSLNKALVPYNKLIFIPNREFVNSVYQYNERLNLQILEFFLIREDIDLINISAAFPISEKINNSVTINMVSTYKSISPFVSYCHDWTFENADCLIDFAKSVKAEGILIKGDYIDFFPIETTSLPGNFKLIIFNKYDSC</sequence>
<feature type="transmembrane region" description="Helical" evidence="1">
    <location>
        <begin position="282"/>
        <end position="301"/>
    </location>
</feature>
<keyword evidence="1" id="KW-0812">Transmembrane</keyword>
<gene>
    <name evidence="2" type="ORF">SAMN03080617_04216</name>
</gene>
<feature type="transmembrane region" description="Helical" evidence="1">
    <location>
        <begin position="178"/>
        <end position="202"/>
    </location>
</feature>
<keyword evidence="1" id="KW-1133">Transmembrane helix</keyword>
<dbReference type="Proteomes" id="UP000198756">
    <property type="component" value="Unassembled WGS sequence"/>
</dbReference>
<evidence type="ECO:0000256" key="1">
    <source>
        <dbReference type="SAM" id="Phobius"/>
    </source>
</evidence>
<feature type="transmembrane region" description="Helical" evidence="1">
    <location>
        <begin position="337"/>
        <end position="354"/>
    </location>
</feature>
<evidence type="ECO:0000313" key="3">
    <source>
        <dbReference type="Proteomes" id="UP000198756"/>
    </source>
</evidence>
<keyword evidence="1" id="KW-0472">Membrane</keyword>
<feature type="transmembrane region" description="Helical" evidence="1">
    <location>
        <begin position="6"/>
        <end position="28"/>
    </location>
</feature>